<dbReference type="GO" id="GO:0016791">
    <property type="term" value="F:phosphatase activity"/>
    <property type="evidence" value="ECO:0007669"/>
    <property type="project" value="TreeGrafter"/>
</dbReference>
<protein>
    <submittedName>
        <fullName evidence="2">Calcineurin-like phosphoesterase</fullName>
    </submittedName>
</protein>
<dbReference type="SUPFAM" id="SSF56300">
    <property type="entry name" value="Metallo-dependent phosphatases"/>
    <property type="match status" value="1"/>
</dbReference>
<dbReference type="Pfam" id="PF00149">
    <property type="entry name" value="Metallophos"/>
    <property type="match status" value="1"/>
</dbReference>
<dbReference type="GO" id="GO:0110154">
    <property type="term" value="P:RNA decapping"/>
    <property type="evidence" value="ECO:0007669"/>
    <property type="project" value="TreeGrafter"/>
</dbReference>
<dbReference type="GO" id="GO:0008803">
    <property type="term" value="F:bis(5'-nucleosyl)-tetraphosphatase (symmetrical) activity"/>
    <property type="evidence" value="ECO:0007669"/>
    <property type="project" value="TreeGrafter"/>
</dbReference>
<name>A0A0F6WBP4_9CAUD</name>
<sequence length="224" mass="25549">MKLFVIGDIHGCLTQLKDLLEGVDEEIEEGDEVVFVGDYVDRGPDSKGVIDLLIERQKNHPNKHTFLMGNHEDMMLSGDYWLPNGGIQTIKSYIPNEEDWKDIPGHADFLRRFVPYEHKVFLNSLKMNYQVGKVVVVHAAIDPAYPLEDQSTHTMLWERNFDGYNGEYNGGWTVVRGHTPLNGMKVTKNQFMIDTACVFGGELTCLVIDPDKPSNYHTISTWNF</sequence>
<evidence type="ECO:0000259" key="1">
    <source>
        <dbReference type="Pfam" id="PF00149"/>
    </source>
</evidence>
<dbReference type="CDD" id="cd00144">
    <property type="entry name" value="MPP_PPP_family"/>
    <property type="match status" value="1"/>
</dbReference>
<evidence type="ECO:0000313" key="3">
    <source>
        <dbReference type="Proteomes" id="UP000221947"/>
    </source>
</evidence>
<dbReference type="EMBL" id="KR052480">
    <property type="protein sequence ID" value="AKF12676.1"/>
    <property type="molecule type" value="Genomic_DNA"/>
</dbReference>
<dbReference type="InterPro" id="IPR029052">
    <property type="entry name" value="Metallo-depent_PP-like"/>
</dbReference>
<gene>
    <name evidence="2" type="ORF">PHIM7_130</name>
</gene>
<dbReference type="PANTHER" id="PTHR42850:SF4">
    <property type="entry name" value="ZINC-DEPENDENT ENDOPOLYPHOSPHATASE"/>
    <property type="match status" value="1"/>
</dbReference>
<dbReference type="Gene3D" id="3.60.21.10">
    <property type="match status" value="1"/>
</dbReference>
<keyword evidence="3" id="KW-1185">Reference proteome</keyword>
<dbReference type="PANTHER" id="PTHR42850">
    <property type="entry name" value="METALLOPHOSPHOESTERASE"/>
    <property type="match status" value="1"/>
</dbReference>
<dbReference type="InterPro" id="IPR004843">
    <property type="entry name" value="Calcineurin-like_PHP"/>
</dbReference>
<dbReference type="InterPro" id="IPR006186">
    <property type="entry name" value="Ser/Thr-sp_prot-phosphatase"/>
</dbReference>
<dbReference type="InterPro" id="IPR050126">
    <property type="entry name" value="Ap4A_hydrolase"/>
</dbReference>
<accession>A0A0F6WBP4</accession>
<dbReference type="Proteomes" id="UP000221947">
    <property type="component" value="Segment"/>
</dbReference>
<evidence type="ECO:0000313" key="2">
    <source>
        <dbReference type="EMBL" id="AKF12676.1"/>
    </source>
</evidence>
<reference evidence="2 3" key="1">
    <citation type="submission" date="2015-04" db="EMBL/GenBank/DDBJ databases">
        <authorList>
            <person name="Schouten J.T."/>
            <person name="Crockett J.T."/>
            <person name="Hodson T.S."/>
            <person name="Hyde J.R."/>
            <person name="Smith T.A."/>
            <person name="Merrill B.D."/>
            <person name="Crook M.B."/>
            <person name="Griffitts J.S."/>
            <person name="Burnett S.H."/>
            <person name="Grose J.H."/>
            <person name="Breakwell D.P."/>
        </authorList>
    </citation>
    <scope>NUCLEOTIDE SEQUENCE [LARGE SCALE GENOMIC DNA]</scope>
</reference>
<dbReference type="PRINTS" id="PR00114">
    <property type="entry name" value="STPHPHTASE"/>
</dbReference>
<organism evidence="2 3">
    <name type="scientific">Sinorhizobium phage phiM7</name>
    <dbReference type="NCBI Taxonomy" id="1647403"/>
    <lineage>
        <taxon>Viruses</taxon>
        <taxon>Duplodnaviria</taxon>
        <taxon>Heunggongvirae</taxon>
        <taxon>Uroviricota</taxon>
        <taxon>Caudoviricetes</taxon>
        <taxon>Emdodecavirus</taxon>
        <taxon>Emdodecavirus M7</taxon>
    </lineage>
</organism>
<feature type="domain" description="Calcineurin-like phosphoesterase" evidence="1">
    <location>
        <begin position="1"/>
        <end position="190"/>
    </location>
</feature>
<proteinExistence type="predicted"/>